<organism evidence="1 2">
    <name type="scientific">Halobacillus andaensis</name>
    <dbReference type="NCBI Taxonomy" id="1176239"/>
    <lineage>
        <taxon>Bacteria</taxon>
        <taxon>Bacillati</taxon>
        <taxon>Bacillota</taxon>
        <taxon>Bacilli</taxon>
        <taxon>Bacillales</taxon>
        <taxon>Bacillaceae</taxon>
        <taxon>Halobacillus</taxon>
    </lineage>
</organism>
<evidence type="ECO:0000313" key="2">
    <source>
        <dbReference type="Proteomes" id="UP000660110"/>
    </source>
</evidence>
<dbReference type="Proteomes" id="UP000660110">
    <property type="component" value="Unassembled WGS sequence"/>
</dbReference>
<comment type="caution">
    <text evidence="1">The sequence shown here is derived from an EMBL/GenBank/DDBJ whole genome shotgun (WGS) entry which is preliminary data.</text>
</comment>
<dbReference type="EMBL" id="BMEL01000004">
    <property type="protein sequence ID" value="GGF28609.1"/>
    <property type="molecule type" value="Genomic_DNA"/>
</dbReference>
<evidence type="ECO:0000313" key="1">
    <source>
        <dbReference type="EMBL" id="GGF28609.1"/>
    </source>
</evidence>
<accession>A0A917B9E7</accession>
<keyword evidence="2" id="KW-1185">Reference proteome</keyword>
<sequence length="81" mass="8506">MGVRHFYSTSAVSGALGRAVGVGAAGSIAYGVYLDIKWEVAGWASNPPANKWVAFYRIGDKLISSIVTNAFSAGVSKKLKL</sequence>
<reference evidence="1" key="1">
    <citation type="journal article" date="2014" name="Int. J. Syst. Evol. Microbiol.">
        <title>Complete genome sequence of Corynebacterium casei LMG S-19264T (=DSM 44701T), isolated from a smear-ripened cheese.</title>
        <authorList>
            <consortium name="US DOE Joint Genome Institute (JGI-PGF)"/>
            <person name="Walter F."/>
            <person name="Albersmeier A."/>
            <person name="Kalinowski J."/>
            <person name="Ruckert C."/>
        </authorList>
    </citation>
    <scope>NUCLEOTIDE SEQUENCE</scope>
    <source>
        <strain evidence="1">CGMCC 1.12153</strain>
    </source>
</reference>
<gene>
    <name evidence="1" type="ORF">GCM10010954_29600</name>
</gene>
<protein>
    <submittedName>
        <fullName evidence="1">Uncharacterized protein</fullName>
    </submittedName>
</protein>
<name>A0A917B9E7_HALAA</name>
<dbReference type="AlphaFoldDB" id="A0A917B9E7"/>
<reference evidence="1" key="2">
    <citation type="submission" date="2020-09" db="EMBL/GenBank/DDBJ databases">
        <authorList>
            <person name="Sun Q."/>
            <person name="Zhou Y."/>
        </authorList>
    </citation>
    <scope>NUCLEOTIDE SEQUENCE</scope>
    <source>
        <strain evidence="1">CGMCC 1.12153</strain>
    </source>
</reference>
<proteinExistence type="predicted"/>